<keyword evidence="2" id="KW-1185">Reference proteome</keyword>
<comment type="function">
    <text evidence="1">Metal-dependent single-stranded DNA (ssDNA) exonuclease involved in mitochondrial genome maintenance.</text>
</comment>
<protein>
    <recommendedName>
        <fullName evidence="1">Mitochondrial genome maintenance exonuclease 1</fullName>
        <ecNumber evidence="1">3.1.-.-</ecNumber>
    </recommendedName>
</protein>
<dbReference type="RefSeq" id="XP_011499153.1">
    <property type="nucleotide sequence ID" value="XM_011500851.1"/>
</dbReference>
<feature type="active site" evidence="1">
    <location>
        <position position="314"/>
    </location>
</feature>
<evidence type="ECO:0000313" key="2">
    <source>
        <dbReference type="Proteomes" id="UP000695007"/>
    </source>
</evidence>
<feature type="active site" evidence="1">
    <location>
        <position position="316"/>
    </location>
</feature>
<feature type="active site" evidence="1">
    <location>
        <position position="301"/>
    </location>
</feature>
<dbReference type="EC" id="3.1.-.-" evidence="1"/>
<evidence type="ECO:0000256" key="1">
    <source>
        <dbReference type="HAMAP-Rule" id="MF_03030"/>
    </source>
</evidence>
<comment type="similarity">
    <text evidence="1">Belongs to the MGME1 family.</text>
</comment>
<name>A0AAJ7DWN5_9HYME</name>
<reference evidence="3" key="1">
    <citation type="submission" date="2025-08" db="UniProtKB">
        <authorList>
            <consortium name="RefSeq"/>
        </authorList>
    </citation>
    <scope>IDENTIFICATION</scope>
</reference>
<sequence length="398" mass="46102">MLGKKTCDFMLFGVVSKRTKCWLRSRKASTKDTKKKEKSKKWIMRKMEDQILFGKLLETKKEKTQRVKLEEDGKISKPLPSLLNSELTYITPFANLKIIKRSSEQKINDKINLDSADETKKEAKAIIHKKSDISHEKDLDLMLRQDKEAMPLLSKIIVQKLLEFPLFQECKSFDSKWTDSSEIMSLPSKENGLYLKYPSVTKILSSTMSETAKAILEKWKMRMIEKLGLRGFEIYQAELFEDGKELHLAIMNTLYKKPYKISDKIKQSFSSLSDVFKNVDNVRALESHVIHPVLKYRGIVDCIANYRGDVCLIDWKKSDKEKNTIGSTYDAPFQLASYIGALNADFKYPFQIKKGLIVVAYTNGRPATVHEVSAENLQLYWKIWLQRLQDYHIALNMT</sequence>
<gene>
    <name evidence="3" type="primary">LOC105363219</name>
</gene>
<organism evidence="2 3">
    <name type="scientific">Ceratosolen solmsi marchali</name>
    <dbReference type="NCBI Taxonomy" id="326594"/>
    <lineage>
        <taxon>Eukaryota</taxon>
        <taxon>Metazoa</taxon>
        <taxon>Ecdysozoa</taxon>
        <taxon>Arthropoda</taxon>
        <taxon>Hexapoda</taxon>
        <taxon>Insecta</taxon>
        <taxon>Pterygota</taxon>
        <taxon>Neoptera</taxon>
        <taxon>Endopterygota</taxon>
        <taxon>Hymenoptera</taxon>
        <taxon>Apocrita</taxon>
        <taxon>Proctotrupomorpha</taxon>
        <taxon>Chalcidoidea</taxon>
        <taxon>Agaonidae</taxon>
        <taxon>Agaoninae</taxon>
        <taxon>Ceratosolen</taxon>
    </lineage>
</organism>
<dbReference type="HAMAP" id="MF_03030">
    <property type="entry name" value="MGME1"/>
    <property type="match status" value="1"/>
</dbReference>
<dbReference type="PANTHER" id="PTHR31340">
    <property type="entry name" value="MITOCHONDRIAL GENOME MAINTENANCE EXONUCLEASE 1"/>
    <property type="match status" value="1"/>
</dbReference>
<comment type="subcellular location">
    <subcellularLocation>
        <location evidence="1">Mitochondrion</location>
    </subcellularLocation>
</comment>
<dbReference type="GeneID" id="105363219"/>
<keyword evidence="1" id="KW-0269">Exonuclease</keyword>
<dbReference type="GO" id="GO:0043504">
    <property type="term" value="P:mitochondrial DNA repair"/>
    <property type="evidence" value="ECO:0007669"/>
    <property type="project" value="UniProtKB-UniRule"/>
</dbReference>
<dbReference type="AlphaFoldDB" id="A0AAJ7DWN5"/>
<dbReference type="GO" id="GO:0006264">
    <property type="term" value="P:mitochondrial DNA replication"/>
    <property type="evidence" value="ECO:0007669"/>
    <property type="project" value="TreeGrafter"/>
</dbReference>
<proteinExistence type="inferred from homology"/>
<evidence type="ECO:0000313" key="3">
    <source>
        <dbReference type="RefSeq" id="XP_011499153.1"/>
    </source>
</evidence>
<dbReference type="GO" id="GO:0008297">
    <property type="term" value="F:single-stranded DNA exodeoxyribonuclease activity"/>
    <property type="evidence" value="ECO:0007669"/>
    <property type="project" value="UniProtKB-UniRule"/>
</dbReference>
<keyword evidence="1" id="KW-0378">Hydrolase</keyword>
<keyword evidence="1" id="KW-0540">Nuclease</keyword>
<dbReference type="PANTHER" id="PTHR31340:SF3">
    <property type="entry name" value="MITOCHONDRIAL GENOME MAINTENANCE EXONUCLEASE 1"/>
    <property type="match status" value="1"/>
</dbReference>
<accession>A0AAJ7DWN5</accession>
<dbReference type="GO" id="GO:0005739">
    <property type="term" value="C:mitochondrion"/>
    <property type="evidence" value="ECO:0007669"/>
    <property type="project" value="UniProtKB-SubCell"/>
</dbReference>
<keyword evidence="1" id="KW-0496">Mitochondrion</keyword>
<dbReference type="KEGG" id="csol:105363219"/>
<dbReference type="Proteomes" id="UP000695007">
    <property type="component" value="Unplaced"/>
</dbReference>